<evidence type="ECO:0000313" key="3">
    <source>
        <dbReference type="Proteomes" id="UP001315967"/>
    </source>
</evidence>
<evidence type="ECO:0000259" key="1">
    <source>
        <dbReference type="Pfam" id="PF00156"/>
    </source>
</evidence>
<dbReference type="Gene3D" id="3.40.50.2020">
    <property type="match status" value="1"/>
</dbReference>
<protein>
    <submittedName>
        <fullName evidence="2">Phosphoribosyltransferase family protein</fullName>
    </submittedName>
</protein>
<dbReference type="InterPro" id="IPR029057">
    <property type="entry name" value="PRTase-like"/>
</dbReference>
<evidence type="ECO:0000313" key="2">
    <source>
        <dbReference type="EMBL" id="UUX33771.1"/>
    </source>
</evidence>
<accession>A0ABY5P4Y6</accession>
<dbReference type="InterPro" id="IPR000836">
    <property type="entry name" value="PRTase_dom"/>
</dbReference>
<name>A0ABY5P4Y6_9LACT</name>
<dbReference type="GO" id="GO:0016757">
    <property type="term" value="F:glycosyltransferase activity"/>
    <property type="evidence" value="ECO:0007669"/>
    <property type="project" value="UniProtKB-KW"/>
</dbReference>
<keyword evidence="3" id="KW-1185">Reference proteome</keyword>
<dbReference type="EMBL" id="CP102453">
    <property type="protein sequence ID" value="UUX33771.1"/>
    <property type="molecule type" value="Genomic_DNA"/>
</dbReference>
<dbReference type="Pfam" id="PF00156">
    <property type="entry name" value="Pribosyltran"/>
    <property type="match status" value="1"/>
</dbReference>
<keyword evidence="2" id="KW-0808">Transferase</keyword>
<dbReference type="CDD" id="cd06223">
    <property type="entry name" value="PRTases_typeI"/>
    <property type="match status" value="1"/>
</dbReference>
<dbReference type="Proteomes" id="UP001315967">
    <property type="component" value="Chromosome"/>
</dbReference>
<feature type="domain" description="Phosphoribosyltransferase" evidence="1">
    <location>
        <begin position="8"/>
        <end position="163"/>
    </location>
</feature>
<reference evidence="2 3" key="1">
    <citation type="submission" date="2022-08" db="EMBL/GenBank/DDBJ databases">
        <title>Aerococcaceae sp. nov isolated from spoiled eye mask.</title>
        <authorList>
            <person name="Zhou G."/>
            <person name="Xie X.-B."/>
            <person name="Shi Q.-S."/>
            <person name="Wang Y.-S."/>
            <person name="Wen X."/>
            <person name="Peng H."/>
            <person name="Yang X.-J."/>
            <person name="Tao H.-B."/>
            <person name="Huang X.-M."/>
        </authorList>
    </citation>
    <scope>NUCLEOTIDE SEQUENCE [LARGE SCALE GENOMIC DNA]</scope>
    <source>
        <strain evidence="3">DM20194951</strain>
    </source>
</reference>
<proteinExistence type="predicted"/>
<dbReference type="SUPFAM" id="SSF53271">
    <property type="entry name" value="PRTase-like"/>
    <property type="match status" value="1"/>
</dbReference>
<gene>
    <name evidence="2" type="ORF">NRE15_12905</name>
</gene>
<keyword evidence="2" id="KW-0328">Glycosyltransferase</keyword>
<dbReference type="RefSeq" id="WP_313793274.1">
    <property type="nucleotide sequence ID" value="NZ_CP102453.1"/>
</dbReference>
<sequence length="209" mass="23161">MLFKDRMDAGKQLARKIPTTQTNDTIVLALPRGGVPLAVEIVKYLHCDFDVILAKKIGHPRNSEYAIGAIAEGGQPIYNQHEVAMIDKAWLAEKITQIQAEMARRRRLYDTILTAKDLKDRSVIIVDDGIATGMTMFAAIEAARVAGVSHLAVAVPVIPKDTYEQLQRAADAVYYLQVPNRFLGAVGAYYQSFPQVMDFEVQELIKSLG</sequence>
<dbReference type="Gene3D" id="3.30.1310.20">
    <property type="entry name" value="PRTase-like"/>
    <property type="match status" value="1"/>
</dbReference>
<organism evidence="2 3">
    <name type="scientific">Fundicoccus culcitae</name>
    <dbReference type="NCBI Taxonomy" id="2969821"/>
    <lineage>
        <taxon>Bacteria</taxon>
        <taxon>Bacillati</taxon>
        <taxon>Bacillota</taxon>
        <taxon>Bacilli</taxon>
        <taxon>Lactobacillales</taxon>
        <taxon>Aerococcaceae</taxon>
        <taxon>Fundicoccus</taxon>
    </lineage>
</organism>